<feature type="transmembrane region" description="Helical" evidence="7">
    <location>
        <begin position="315"/>
        <end position="336"/>
    </location>
</feature>
<dbReference type="AlphaFoldDB" id="A0A650AKZ2"/>
<feature type="transmembrane region" description="Helical" evidence="7">
    <location>
        <begin position="255"/>
        <end position="277"/>
    </location>
</feature>
<feature type="transmembrane region" description="Helical" evidence="7">
    <location>
        <begin position="342"/>
        <end position="363"/>
    </location>
</feature>
<evidence type="ECO:0000256" key="2">
    <source>
        <dbReference type="ARBA" id="ARBA00022692"/>
    </source>
</evidence>
<evidence type="ECO:0000256" key="1">
    <source>
        <dbReference type="ARBA" id="ARBA00004141"/>
    </source>
</evidence>
<keyword evidence="5" id="KW-0520">NAD</keyword>
<dbReference type="PRINTS" id="PR01434">
    <property type="entry name" value="NADHDHGNASE5"/>
</dbReference>
<feature type="transmembrane region" description="Helical" evidence="7">
    <location>
        <begin position="384"/>
        <end position="406"/>
    </location>
</feature>
<feature type="transmembrane region" description="Helical" evidence="7">
    <location>
        <begin position="47"/>
        <end position="68"/>
    </location>
</feature>
<proteinExistence type="inferred from homology"/>
<reference evidence="9" key="1">
    <citation type="submission" date="2019-11" db="EMBL/GenBank/DDBJ databases">
        <title>Complete mitogenomes of the marine picoplanktonic green algae Prasinoderma sp. MBIC 10622 and Prasinococcus capsulatus CCMP 1194 (Palmophyllophyceae).</title>
        <authorList>
            <person name="Turmel M."/>
            <person name="Otis C."/>
            <person name="Lemieux C."/>
        </authorList>
    </citation>
    <scope>NUCLEOTIDE SEQUENCE</scope>
</reference>
<evidence type="ECO:0000256" key="3">
    <source>
        <dbReference type="ARBA" id="ARBA00022967"/>
    </source>
</evidence>
<evidence type="ECO:0000256" key="5">
    <source>
        <dbReference type="ARBA" id="ARBA00023027"/>
    </source>
</evidence>
<feature type="transmembrane region" description="Helical" evidence="7">
    <location>
        <begin position="140"/>
        <end position="159"/>
    </location>
</feature>
<feature type="transmembrane region" description="Helical" evidence="7">
    <location>
        <begin position="215"/>
        <end position="234"/>
    </location>
</feature>
<keyword evidence="4 7" id="KW-1133">Transmembrane helix</keyword>
<feature type="transmembrane region" description="Helical" evidence="7">
    <location>
        <begin position="116"/>
        <end position="134"/>
    </location>
</feature>
<dbReference type="HAMAP" id="MF_00445">
    <property type="entry name" value="NDH1_NuoN_1"/>
    <property type="match status" value="1"/>
</dbReference>
<evidence type="ECO:0000256" key="7">
    <source>
        <dbReference type="SAM" id="Phobius"/>
    </source>
</evidence>
<feature type="transmembrane region" description="Helical" evidence="7">
    <location>
        <begin position="13"/>
        <end position="35"/>
    </location>
</feature>
<organism evidence="9">
    <name type="scientific">prasinophyte sp. MBIC10622</name>
    <dbReference type="NCBI Taxonomy" id="156113"/>
    <lineage>
        <taxon>Eukaryota</taxon>
        <taxon>Viridiplantae</taxon>
        <taxon>Chlorophyta</taxon>
    </lineage>
</organism>
<keyword evidence="3" id="KW-1278">Translocase</keyword>
<comment type="subcellular location">
    <subcellularLocation>
        <location evidence="1">Membrane</location>
        <topology evidence="1">Multi-pass membrane protein</topology>
    </subcellularLocation>
</comment>
<evidence type="ECO:0000313" key="9">
    <source>
        <dbReference type="EMBL" id="QGN73906.1"/>
    </source>
</evidence>
<accession>A0A650AKZ2</accession>
<dbReference type="NCBIfam" id="TIGR01770">
    <property type="entry name" value="NDH_I_N"/>
    <property type="match status" value="1"/>
</dbReference>
<geneLocation type="mitochondrion" evidence="9"/>
<feature type="transmembrane region" description="Helical" evidence="7">
    <location>
        <begin position="171"/>
        <end position="195"/>
    </location>
</feature>
<keyword evidence="6 7" id="KW-0472">Membrane</keyword>
<feature type="domain" description="NADH:quinone oxidoreductase/Mrp antiporter transmembrane" evidence="8">
    <location>
        <begin position="136"/>
        <end position="437"/>
    </location>
</feature>
<sequence>MTSQFLQLFENDLLALLPEVFLITSAIILLMYGVIWSTSQAHGYPILITNVGWLSLFVLSVAGLLVLHNPITTMVVLYNSLVVDQFSTLLKVVVLLSAFCSICISFEYFADERINAFEYIVLLLLSTCSMLLMVSSYDLISMYLAIEFQSLCFYVIAASKRTSEFSTEAGLKYFVLGAFSSGILLFGCSLLYGFTGVTNFEDLAKIFTGYAELPMLTSSGILIALIFLAVGFLFKITAAPFHMWAPDVYEGAPTCVTAFFAITPKVAVLGMFLRLFFSSFYDLMGPWQKIIVLCSLASMIVGALGAISQTKIKRLLAYSSIGHVGYLLIGFACGSVEGVQALLLYLIIYVIMTVNMFSAVLSLRTQGEGLRVKYLSDLSGLSRSNPILAFTLTMTLFSMAGIPPLAGFCSKFYVFFAALGSSMYVLAVVGVLTSVLSCFYYIRLVKVMYFETPHVWVSYAPMDKEKAVLLGLTLFFTMFFFVYPSPLFLLTHEIALSICL</sequence>
<gene>
    <name evidence="9" type="primary">nad2</name>
</gene>
<dbReference type="PANTHER" id="PTHR22773">
    <property type="entry name" value="NADH DEHYDROGENASE"/>
    <property type="match status" value="1"/>
</dbReference>
<dbReference type="NCBIfam" id="NF004440">
    <property type="entry name" value="PRK05777.1-3"/>
    <property type="match status" value="1"/>
</dbReference>
<keyword evidence="9" id="KW-0496">Mitochondrion</keyword>
<dbReference type="GO" id="GO:0008137">
    <property type="term" value="F:NADH dehydrogenase (ubiquinone) activity"/>
    <property type="evidence" value="ECO:0007669"/>
    <property type="project" value="InterPro"/>
</dbReference>
<evidence type="ECO:0000256" key="4">
    <source>
        <dbReference type="ARBA" id="ARBA00022989"/>
    </source>
</evidence>
<feature type="transmembrane region" description="Helical" evidence="7">
    <location>
        <begin position="88"/>
        <end position="109"/>
    </location>
</feature>
<dbReference type="Pfam" id="PF00361">
    <property type="entry name" value="Proton_antipo_M"/>
    <property type="match status" value="1"/>
</dbReference>
<feature type="transmembrane region" description="Helical" evidence="7">
    <location>
        <begin position="467"/>
        <end position="483"/>
    </location>
</feature>
<protein>
    <submittedName>
        <fullName evidence="9">NADH dehydrogenase subunit 2</fullName>
    </submittedName>
</protein>
<evidence type="ECO:0000256" key="6">
    <source>
        <dbReference type="ARBA" id="ARBA00023136"/>
    </source>
</evidence>
<feature type="transmembrane region" description="Helical" evidence="7">
    <location>
        <begin position="289"/>
        <end position="308"/>
    </location>
</feature>
<feature type="transmembrane region" description="Helical" evidence="7">
    <location>
        <begin position="412"/>
        <end position="442"/>
    </location>
</feature>
<evidence type="ECO:0000259" key="8">
    <source>
        <dbReference type="Pfam" id="PF00361"/>
    </source>
</evidence>
<dbReference type="GO" id="GO:0042773">
    <property type="term" value="P:ATP synthesis coupled electron transport"/>
    <property type="evidence" value="ECO:0007669"/>
    <property type="project" value="InterPro"/>
</dbReference>
<dbReference type="GO" id="GO:0016020">
    <property type="term" value="C:membrane"/>
    <property type="evidence" value="ECO:0007669"/>
    <property type="project" value="UniProtKB-SubCell"/>
</dbReference>
<dbReference type="InterPro" id="IPR010096">
    <property type="entry name" value="NADH-Q_OxRdtase_suN/2"/>
</dbReference>
<keyword evidence="2 7" id="KW-0812">Transmembrane</keyword>
<name>A0A650AKZ2_9CHLO</name>
<dbReference type="EMBL" id="MN662311">
    <property type="protein sequence ID" value="QGN73906.1"/>
    <property type="molecule type" value="Genomic_DNA"/>
</dbReference>
<dbReference type="InterPro" id="IPR001750">
    <property type="entry name" value="ND/Mrp_TM"/>
</dbReference>